<dbReference type="InterPro" id="IPR050447">
    <property type="entry name" value="Erg6_SMT_methyltransf"/>
</dbReference>
<organism evidence="1 2">
    <name type="scientific">Sphingobium fuliginis (strain ATCC 27551)</name>
    <dbReference type="NCBI Taxonomy" id="336203"/>
    <lineage>
        <taxon>Bacteria</taxon>
        <taxon>Pseudomonadati</taxon>
        <taxon>Pseudomonadota</taxon>
        <taxon>Alphaproteobacteria</taxon>
        <taxon>Sphingomonadales</taxon>
        <taxon>Sphingomonadaceae</taxon>
        <taxon>Sphingobium</taxon>
    </lineage>
</organism>
<proteinExistence type="predicted"/>
<sequence length="285" mass="31684">MIVPDMPSTAAGVAVHYDELDLAYRRIWGEHVHHGYWRTGSESPAEAAEALVEEVEARLAPEPGQRLCDIGCGYGATAARIVARHDVHVTGLTLSSAQEKVAGARALSRFTCLRRDWLHNDLPDAGFDGAYAIESSEHMVDKARFFTEAARVLRPGGRLVVCAWLEGEGARPWEVRHLLRPICREGRLPGMGSRADYEALAAQAGFALRDHEDASVRVRRTWTICLRRLAVAMIRDPALRSLALSPRTRNRDFILSLPRLILALRTGAMRYGIFLWEKDSAGPRV</sequence>
<dbReference type="Proteomes" id="UP000221538">
    <property type="component" value="Unassembled WGS sequence"/>
</dbReference>
<name>A0A292ZIN9_SPHSA</name>
<dbReference type="GO" id="GO:0032259">
    <property type="term" value="P:methylation"/>
    <property type="evidence" value="ECO:0007669"/>
    <property type="project" value="UniProtKB-KW"/>
</dbReference>
<gene>
    <name evidence="1" type="ORF">SFOMI_5182</name>
</gene>
<dbReference type="PANTHER" id="PTHR44068:SF11">
    <property type="entry name" value="GERANYL DIPHOSPHATE 2-C-METHYLTRANSFERASE"/>
    <property type="match status" value="1"/>
</dbReference>
<accession>A0A292ZIN9</accession>
<reference evidence="1 2" key="1">
    <citation type="journal article" date="2013" name="Biodegradation">
        <title>Occurrence of 4-tert-butylphenol (4-t-BP) biodegradation in an aquatic sample caused by the presence of Spirodela polyrrhiza and isolation of a 4-t-BP-utilizing bacterium.</title>
        <authorList>
            <person name="Ogata Y."/>
            <person name="Toyama T."/>
            <person name="Yu N."/>
            <person name="Wang X."/>
            <person name="Sei K."/>
            <person name="Ike M."/>
        </authorList>
    </citation>
    <scope>NUCLEOTIDE SEQUENCE [LARGE SCALE GENOMIC DNA]</scope>
    <source>
        <strain evidence="1 2">OMI</strain>
    </source>
</reference>
<dbReference type="PANTHER" id="PTHR44068">
    <property type="entry name" value="ZGC:194242"/>
    <property type="match status" value="1"/>
</dbReference>
<keyword evidence="1" id="KW-0808">Transferase</keyword>
<dbReference type="RefSeq" id="WP_099186961.1">
    <property type="nucleotide sequence ID" value="NZ_BEWI01000032.1"/>
</dbReference>
<protein>
    <submittedName>
        <fullName evidence="1">Methyltransferase type 11</fullName>
    </submittedName>
</protein>
<dbReference type="Gene3D" id="3.40.50.150">
    <property type="entry name" value="Vaccinia Virus protein VP39"/>
    <property type="match status" value="1"/>
</dbReference>
<dbReference type="SUPFAM" id="SSF53335">
    <property type="entry name" value="S-adenosyl-L-methionine-dependent methyltransferases"/>
    <property type="match status" value="1"/>
</dbReference>
<comment type="caution">
    <text evidence="1">The sequence shown here is derived from an EMBL/GenBank/DDBJ whole genome shotgun (WGS) entry which is preliminary data.</text>
</comment>
<evidence type="ECO:0000313" key="1">
    <source>
        <dbReference type="EMBL" id="GAY24602.1"/>
    </source>
</evidence>
<reference evidence="1 2" key="2">
    <citation type="journal article" date="2013" name="Environ. Sci. Technol.">
        <title>The 4-tert-butylphenol-utilizing bacterium Sphingobium fuliginis OMI can degrade bisphenols via phenolic ring hydroxylation and meta-cleavage pathway.</title>
        <authorList>
            <person name="Ogata Y."/>
            <person name="Goda S."/>
            <person name="Toyama T."/>
            <person name="Sei K."/>
            <person name="Ike M."/>
        </authorList>
    </citation>
    <scope>NUCLEOTIDE SEQUENCE [LARGE SCALE GENOMIC DNA]</scope>
    <source>
        <strain evidence="1 2">OMI</strain>
    </source>
</reference>
<dbReference type="EMBL" id="BEWI01000032">
    <property type="protein sequence ID" value="GAY24602.1"/>
    <property type="molecule type" value="Genomic_DNA"/>
</dbReference>
<dbReference type="Pfam" id="PF02353">
    <property type="entry name" value="CMAS"/>
    <property type="match status" value="1"/>
</dbReference>
<evidence type="ECO:0000313" key="2">
    <source>
        <dbReference type="Proteomes" id="UP000221538"/>
    </source>
</evidence>
<dbReference type="CDD" id="cd02440">
    <property type="entry name" value="AdoMet_MTases"/>
    <property type="match status" value="1"/>
</dbReference>
<dbReference type="GO" id="GO:0008168">
    <property type="term" value="F:methyltransferase activity"/>
    <property type="evidence" value="ECO:0007669"/>
    <property type="project" value="UniProtKB-KW"/>
</dbReference>
<dbReference type="InterPro" id="IPR029063">
    <property type="entry name" value="SAM-dependent_MTases_sf"/>
</dbReference>
<dbReference type="AlphaFoldDB" id="A0A292ZIN9"/>
<keyword evidence="1" id="KW-0489">Methyltransferase</keyword>